<feature type="region of interest" description="Disordered" evidence="1">
    <location>
        <begin position="71"/>
        <end position="90"/>
    </location>
</feature>
<protein>
    <submittedName>
        <fullName evidence="2">Uncharacterized protein</fullName>
    </submittedName>
</protein>
<comment type="caution">
    <text evidence="2">The sequence shown here is derived from an EMBL/GenBank/DDBJ whole genome shotgun (WGS) entry which is preliminary data.</text>
</comment>
<gene>
    <name evidence="2" type="ORF">GCM10023200_25600</name>
</gene>
<evidence type="ECO:0000256" key="1">
    <source>
        <dbReference type="SAM" id="MobiDB-lite"/>
    </source>
</evidence>
<name>A0ABP9B460_9PSEU</name>
<dbReference type="EMBL" id="BAABHO010000017">
    <property type="protein sequence ID" value="GAA4789700.1"/>
    <property type="molecule type" value="Genomic_DNA"/>
</dbReference>
<evidence type="ECO:0000313" key="3">
    <source>
        <dbReference type="Proteomes" id="UP001500928"/>
    </source>
</evidence>
<dbReference type="Proteomes" id="UP001500928">
    <property type="component" value="Unassembled WGS sequence"/>
</dbReference>
<evidence type="ECO:0000313" key="2">
    <source>
        <dbReference type="EMBL" id="GAA4789700.1"/>
    </source>
</evidence>
<organism evidence="2 3">
    <name type="scientific">Actinomycetospora chlora</name>
    <dbReference type="NCBI Taxonomy" id="663608"/>
    <lineage>
        <taxon>Bacteria</taxon>
        <taxon>Bacillati</taxon>
        <taxon>Actinomycetota</taxon>
        <taxon>Actinomycetes</taxon>
        <taxon>Pseudonocardiales</taxon>
        <taxon>Pseudonocardiaceae</taxon>
        <taxon>Actinomycetospora</taxon>
    </lineage>
</organism>
<reference evidence="3" key="1">
    <citation type="journal article" date="2019" name="Int. J. Syst. Evol. Microbiol.">
        <title>The Global Catalogue of Microorganisms (GCM) 10K type strain sequencing project: providing services to taxonomists for standard genome sequencing and annotation.</title>
        <authorList>
            <consortium name="The Broad Institute Genomics Platform"/>
            <consortium name="The Broad Institute Genome Sequencing Center for Infectious Disease"/>
            <person name="Wu L."/>
            <person name="Ma J."/>
        </authorList>
    </citation>
    <scope>NUCLEOTIDE SEQUENCE [LARGE SCALE GENOMIC DNA]</scope>
    <source>
        <strain evidence="3">JCM 17979</strain>
    </source>
</reference>
<sequence>MNLMEAAGMARSSSVTKFHDGTVFQAALVAGSSRAAEVIGRWVAAIRSATSSATSAANTFRNSSWRMVRSLPVPPSGSGTGTLSSAAPSCAPGNLAASSPVLSPGSRMELATSTGAVRRRVATRW</sequence>
<proteinExistence type="predicted"/>
<keyword evidence="3" id="KW-1185">Reference proteome</keyword>
<accession>A0ABP9B460</accession>